<reference evidence="1 2" key="1">
    <citation type="submission" date="2019-02" db="EMBL/GenBank/DDBJ databases">
        <authorList>
            <person name="Lehtovirta-Morley E L."/>
        </authorList>
    </citation>
    <scope>NUCLEOTIDE SEQUENCE [LARGE SCALE GENOMIC DNA]</scope>
    <source>
        <strain evidence="1">NFRAN1</strain>
    </source>
</reference>
<dbReference type="KEGG" id="nfn:NFRAN_2906"/>
<dbReference type="AlphaFoldDB" id="A0A484IK02"/>
<evidence type="ECO:0000313" key="2">
    <source>
        <dbReference type="Proteomes" id="UP000294299"/>
    </source>
</evidence>
<protein>
    <submittedName>
        <fullName evidence="1">Uncharacterized protein</fullName>
    </submittedName>
</protein>
<keyword evidence="2" id="KW-1185">Reference proteome</keyword>
<evidence type="ECO:0000313" key="1">
    <source>
        <dbReference type="EMBL" id="VFJ15229.1"/>
    </source>
</evidence>
<organism evidence="1 2">
    <name type="scientific">Candidatus Nitrosocosmicus franklandianus</name>
    <dbReference type="NCBI Taxonomy" id="1798806"/>
    <lineage>
        <taxon>Archaea</taxon>
        <taxon>Nitrososphaerota</taxon>
        <taxon>Nitrososphaeria</taxon>
        <taxon>Nitrososphaerales</taxon>
        <taxon>Nitrososphaeraceae</taxon>
        <taxon>Candidatus Nitrosocosmicus</taxon>
    </lineage>
</organism>
<sequence>MISLECGMLVLCLIVADITKADIYSKMSICIMTAVLLAKISLGNKSNYLSNRDHDANK</sequence>
<accession>A0A484IK02</accession>
<gene>
    <name evidence="1" type="ORF">NFRAN_2906</name>
</gene>
<dbReference type="Proteomes" id="UP000294299">
    <property type="component" value="Chromosome NFRAN"/>
</dbReference>
<dbReference type="EMBL" id="LR216287">
    <property type="protein sequence ID" value="VFJ15229.1"/>
    <property type="molecule type" value="Genomic_DNA"/>
</dbReference>
<name>A0A484IK02_9ARCH</name>
<proteinExistence type="predicted"/>